<keyword evidence="4" id="KW-1185">Reference proteome</keyword>
<evidence type="ECO:0000259" key="2">
    <source>
        <dbReference type="Pfam" id="PF14501"/>
    </source>
</evidence>
<feature type="transmembrane region" description="Helical" evidence="1">
    <location>
        <begin position="80"/>
        <end position="98"/>
    </location>
</feature>
<protein>
    <submittedName>
        <fullName evidence="3">GHKL domain-containing protein</fullName>
    </submittedName>
</protein>
<dbReference type="PANTHER" id="PTHR40448">
    <property type="entry name" value="TWO-COMPONENT SENSOR HISTIDINE KINASE"/>
    <property type="match status" value="1"/>
</dbReference>
<dbReference type="Proteomes" id="UP000295558">
    <property type="component" value="Unassembled WGS sequence"/>
</dbReference>
<dbReference type="PANTHER" id="PTHR40448:SF1">
    <property type="entry name" value="TWO-COMPONENT SENSOR HISTIDINE KINASE"/>
    <property type="match status" value="1"/>
</dbReference>
<dbReference type="InterPro" id="IPR036890">
    <property type="entry name" value="HATPase_C_sf"/>
</dbReference>
<keyword evidence="1" id="KW-1133">Transmembrane helix</keyword>
<evidence type="ECO:0000313" key="4">
    <source>
        <dbReference type="Proteomes" id="UP000295558"/>
    </source>
</evidence>
<dbReference type="Gene3D" id="3.30.565.10">
    <property type="entry name" value="Histidine kinase-like ATPase, C-terminal domain"/>
    <property type="match status" value="1"/>
</dbReference>
<dbReference type="RefSeq" id="WP_166666139.1">
    <property type="nucleotide sequence ID" value="NZ_SNZK01000021.1"/>
</dbReference>
<name>A0A4V3DP11_9LIST</name>
<feature type="transmembrane region" description="Helical" evidence="1">
    <location>
        <begin position="185"/>
        <end position="208"/>
    </location>
</feature>
<reference evidence="3 4" key="1">
    <citation type="submission" date="2019-03" db="EMBL/GenBank/DDBJ databases">
        <title>Genomic Encyclopedia of Type Strains, Phase III (KMG-III): the genomes of soil and plant-associated and newly described type strains.</title>
        <authorList>
            <person name="Whitman W."/>
        </authorList>
    </citation>
    <scope>NUCLEOTIDE SEQUENCE [LARGE SCALE GENOMIC DNA]</scope>
    <source>
        <strain evidence="3 4">CECT 7972</strain>
    </source>
</reference>
<dbReference type="Pfam" id="PF14501">
    <property type="entry name" value="HATPase_c_5"/>
    <property type="match status" value="1"/>
</dbReference>
<gene>
    <name evidence="3" type="ORF">DFP96_1217</name>
</gene>
<sequence>MPYFDVTFLLTINYTITLLFFGRYYFFSKSQIVYSIMLLIANLSIALFTDQPLFFILFLLFFLIQWLMSSHFLKNMTLPILYLLIQYSVSTLSWYVTFDLPNLLTEKSNLLFFSHINIFILLFVQSIFVFCLSRVIRALFEKYSVWDKISLTKTPLKSVGPFAFILLMVLTILHVSISNSKNQQLIIWIIFIILSITTLFFTIIFLVAKFKNLYLENISLRKQMEAEQNLYEFSREFQHDLKAVLISLEGFIREHRSTEALNYLQSIEHENNQNTKYQFTNQISYIMNFPVQAFLHQFFSECTKKNINFTLIVTADLKSIGIDTLSYVRCISIILNNAAEEISGDLQKKISIHIYRQQDENILQVKNPVPADFSMKNMFKKGYSTKVSHKGVGLSTLKKLVDRYPNATLTYHTSNSDLIVELKIRDNKKTN</sequence>
<feature type="transmembrane region" description="Helical" evidence="1">
    <location>
        <begin position="32"/>
        <end position="48"/>
    </location>
</feature>
<dbReference type="SUPFAM" id="SSF55874">
    <property type="entry name" value="ATPase domain of HSP90 chaperone/DNA topoisomerase II/histidine kinase"/>
    <property type="match status" value="1"/>
</dbReference>
<feature type="transmembrane region" description="Helical" evidence="1">
    <location>
        <begin position="154"/>
        <end position="173"/>
    </location>
</feature>
<feature type="domain" description="Sensor histidine kinase NatK-like C-terminal" evidence="2">
    <location>
        <begin position="328"/>
        <end position="424"/>
    </location>
</feature>
<organism evidence="3 4">
    <name type="scientific">Listeria rocourtiae</name>
    <dbReference type="NCBI Taxonomy" id="647910"/>
    <lineage>
        <taxon>Bacteria</taxon>
        <taxon>Bacillati</taxon>
        <taxon>Bacillota</taxon>
        <taxon>Bacilli</taxon>
        <taxon>Bacillales</taxon>
        <taxon>Listeriaceae</taxon>
        <taxon>Listeria</taxon>
    </lineage>
</organism>
<keyword evidence="1" id="KW-0812">Transmembrane</keyword>
<proteinExistence type="predicted"/>
<feature type="transmembrane region" description="Helical" evidence="1">
    <location>
        <begin position="110"/>
        <end position="133"/>
    </location>
</feature>
<comment type="caution">
    <text evidence="3">The sequence shown here is derived from an EMBL/GenBank/DDBJ whole genome shotgun (WGS) entry which is preliminary data.</text>
</comment>
<dbReference type="EMBL" id="SNZK01000021">
    <property type="protein sequence ID" value="TDR50476.1"/>
    <property type="molecule type" value="Genomic_DNA"/>
</dbReference>
<dbReference type="STRING" id="1265846.PROCOU_11563"/>
<dbReference type="AlphaFoldDB" id="A0A4V3DP11"/>
<evidence type="ECO:0000256" key="1">
    <source>
        <dbReference type="SAM" id="Phobius"/>
    </source>
</evidence>
<dbReference type="InterPro" id="IPR032834">
    <property type="entry name" value="NatK-like_C"/>
</dbReference>
<keyword evidence="1" id="KW-0472">Membrane</keyword>
<evidence type="ECO:0000313" key="3">
    <source>
        <dbReference type="EMBL" id="TDR50476.1"/>
    </source>
</evidence>
<feature type="transmembrane region" description="Helical" evidence="1">
    <location>
        <begin position="6"/>
        <end position="25"/>
    </location>
</feature>
<dbReference type="GO" id="GO:0042802">
    <property type="term" value="F:identical protein binding"/>
    <property type="evidence" value="ECO:0007669"/>
    <property type="project" value="TreeGrafter"/>
</dbReference>
<accession>A0A4V3DP11</accession>
<feature type="transmembrane region" description="Helical" evidence="1">
    <location>
        <begin position="54"/>
        <end position="73"/>
    </location>
</feature>